<evidence type="ECO:0000313" key="2">
    <source>
        <dbReference type="EMBL" id="BDG04929.1"/>
    </source>
</evidence>
<dbReference type="EMBL" id="AP025591">
    <property type="protein sequence ID" value="BDG04929.1"/>
    <property type="molecule type" value="Genomic_DNA"/>
</dbReference>
<dbReference type="NCBIfam" id="TIGR04565">
    <property type="entry name" value="OMP_myx_plus"/>
    <property type="match status" value="1"/>
</dbReference>
<keyword evidence="1" id="KW-0732">Signal</keyword>
<sequence length="258" mass="27290">MTAPRSRARAALVALAAVAALAAPAAARAQSKSDAFAGKIPPVSGQLYRTGGRFELTLGGNLSLNDAFFSKYFGGVKLAYHLNDYFFVGAQVATGTAVRAGSAVVCDTRNGCSNASDQALYQVPGDLKMMGGLEVGWSPIYGKLSLAAERVAHFDLSLLLGADYITYEKVLSAGDAAVLAAAGQHPPDASTIGGHVGVGLRFFFSEWLAARIEFKDYVYVVPVPNWQEGGGARKDVQNQLFTELGLSVFFPFQNRSTP</sequence>
<name>A0ABM7WZM4_9BACT</name>
<proteinExistence type="predicted"/>
<reference evidence="3" key="1">
    <citation type="journal article" date="2022" name="Int. J. Syst. Evol. Microbiol.">
        <title>Anaeromyxobacter oryzae sp. nov., Anaeromyxobacter diazotrophicus sp. nov. and Anaeromyxobacter paludicola sp. nov., isolated from paddy soils.</title>
        <authorList>
            <person name="Itoh H."/>
            <person name="Xu Z."/>
            <person name="Mise K."/>
            <person name="Masuda Y."/>
            <person name="Ushijima N."/>
            <person name="Hayakawa C."/>
            <person name="Shiratori Y."/>
            <person name="Senoo K."/>
        </authorList>
    </citation>
    <scope>NUCLEOTIDE SEQUENCE [LARGE SCALE GENOMIC DNA]</scope>
    <source>
        <strain evidence="3">Red232</strain>
    </source>
</reference>
<evidence type="ECO:0000313" key="3">
    <source>
        <dbReference type="Proteomes" id="UP001162891"/>
    </source>
</evidence>
<accession>A0ABM7WZM4</accession>
<feature type="chain" id="PRO_5046533367" description="Outer membrane protein beta-barrel domain-containing protein" evidence="1">
    <location>
        <begin position="30"/>
        <end position="258"/>
    </location>
</feature>
<dbReference type="Proteomes" id="UP001162891">
    <property type="component" value="Chromosome"/>
</dbReference>
<protein>
    <recommendedName>
        <fullName evidence="4">Outer membrane protein beta-barrel domain-containing protein</fullName>
    </recommendedName>
</protein>
<gene>
    <name evidence="2" type="ORF">AMOR_39250</name>
</gene>
<evidence type="ECO:0000256" key="1">
    <source>
        <dbReference type="SAM" id="SignalP"/>
    </source>
</evidence>
<evidence type="ECO:0008006" key="4">
    <source>
        <dbReference type="Google" id="ProtNLM"/>
    </source>
</evidence>
<dbReference type="RefSeq" id="WP_248353445.1">
    <property type="nucleotide sequence ID" value="NZ_AP025591.1"/>
</dbReference>
<keyword evidence="3" id="KW-1185">Reference proteome</keyword>
<feature type="signal peptide" evidence="1">
    <location>
        <begin position="1"/>
        <end position="29"/>
    </location>
</feature>
<dbReference type="InterPro" id="IPR030820">
    <property type="entry name" value="OMP_myx_plus_Proteobacteria"/>
</dbReference>
<organism evidence="2 3">
    <name type="scientific">Anaeromyxobacter oryzae</name>
    <dbReference type="NCBI Taxonomy" id="2918170"/>
    <lineage>
        <taxon>Bacteria</taxon>
        <taxon>Pseudomonadati</taxon>
        <taxon>Myxococcota</taxon>
        <taxon>Myxococcia</taxon>
        <taxon>Myxococcales</taxon>
        <taxon>Cystobacterineae</taxon>
        <taxon>Anaeromyxobacteraceae</taxon>
        <taxon>Anaeromyxobacter</taxon>
    </lineage>
</organism>